<reference evidence="1 2" key="1">
    <citation type="journal article" date="2021" name="Front. Genet.">
        <title>Chromosome-Level Genome Assembly Reveals Significant Gene Expansion in the Toll and IMD Signaling Pathways of Dendrolimus kikuchii.</title>
        <authorList>
            <person name="Zhou J."/>
            <person name="Wu P."/>
            <person name="Xiong Z."/>
            <person name="Liu N."/>
            <person name="Zhao N."/>
            <person name="Ji M."/>
            <person name="Qiu Y."/>
            <person name="Yang B."/>
        </authorList>
    </citation>
    <scope>NUCLEOTIDE SEQUENCE [LARGE SCALE GENOMIC DNA]</scope>
    <source>
        <strain evidence="1">Ann1</strain>
    </source>
</reference>
<name>A0ACC1CFA7_9NEOP</name>
<comment type="caution">
    <text evidence="1">The sequence shown here is derived from an EMBL/GenBank/DDBJ whole genome shotgun (WGS) entry which is preliminary data.</text>
</comment>
<proteinExistence type="predicted"/>
<organism evidence="1 2">
    <name type="scientific">Dendrolimus kikuchii</name>
    <dbReference type="NCBI Taxonomy" id="765133"/>
    <lineage>
        <taxon>Eukaryota</taxon>
        <taxon>Metazoa</taxon>
        <taxon>Ecdysozoa</taxon>
        <taxon>Arthropoda</taxon>
        <taxon>Hexapoda</taxon>
        <taxon>Insecta</taxon>
        <taxon>Pterygota</taxon>
        <taxon>Neoptera</taxon>
        <taxon>Endopterygota</taxon>
        <taxon>Lepidoptera</taxon>
        <taxon>Glossata</taxon>
        <taxon>Ditrysia</taxon>
        <taxon>Bombycoidea</taxon>
        <taxon>Lasiocampidae</taxon>
        <taxon>Dendrolimus</taxon>
    </lineage>
</organism>
<sequence>MNKFIFACFLAVFVHNTYAQMLGMGSGCGCGNSLGFNGLGLGPGLAPNYIPNSAGFNGLTLGGIPMTASPIGYGDVAVAGELPVGGNTAVAGNVPVIGYVMFEGCVPAGGLVSVANGCGCGCNGPLMY</sequence>
<dbReference type="EMBL" id="CM034414">
    <property type="protein sequence ID" value="KAJ0170239.1"/>
    <property type="molecule type" value="Genomic_DNA"/>
</dbReference>
<accession>A0ACC1CFA7</accession>
<gene>
    <name evidence="1" type="ORF">K1T71_014167</name>
</gene>
<dbReference type="Proteomes" id="UP000824533">
    <property type="component" value="Linkage Group LG28"/>
</dbReference>
<evidence type="ECO:0000313" key="2">
    <source>
        <dbReference type="Proteomes" id="UP000824533"/>
    </source>
</evidence>
<protein>
    <submittedName>
        <fullName evidence="1">Uncharacterized protein</fullName>
    </submittedName>
</protein>
<keyword evidence="2" id="KW-1185">Reference proteome</keyword>
<evidence type="ECO:0000313" key="1">
    <source>
        <dbReference type="EMBL" id="KAJ0170239.1"/>
    </source>
</evidence>